<dbReference type="AlphaFoldDB" id="A0A835Z5W4"/>
<dbReference type="Pfam" id="PF03109">
    <property type="entry name" value="ABC1"/>
    <property type="match status" value="2"/>
</dbReference>
<dbReference type="OrthoDB" id="427480at2759"/>
<dbReference type="Gene3D" id="1.10.510.10">
    <property type="entry name" value="Transferase(Phosphotransferase) domain 1"/>
    <property type="match status" value="1"/>
</dbReference>
<evidence type="ECO:0000313" key="4">
    <source>
        <dbReference type="Proteomes" id="UP000664859"/>
    </source>
</evidence>
<reference evidence="3" key="1">
    <citation type="submission" date="2021-02" db="EMBL/GenBank/DDBJ databases">
        <title>First Annotated Genome of the Yellow-green Alga Tribonema minus.</title>
        <authorList>
            <person name="Mahan K.M."/>
        </authorList>
    </citation>
    <scope>NUCLEOTIDE SEQUENCE</scope>
    <source>
        <strain evidence="3">UTEX B ZZ1240</strain>
    </source>
</reference>
<feature type="domain" description="ABC1 atypical kinase-like" evidence="2">
    <location>
        <begin position="119"/>
        <end position="265"/>
    </location>
</feature>
<gene>
    <name evidence="3" type="ORF">JKP88DRAFT_353908</name>
</gene>
<dbReference type="InterPro" id="IPR004147">
    <property type="entry name" value="ABC1_dom"/>
</dbReference>
<dbReference type="Proteomes" id="UP000664859">
    <property type="component" value="Unassembled WGS sequence"/>
</dbReference>
<feature type="compositionally biased region" description="Gly residues" evidence="1">
    <location>
        <begin position="520"/>
        <end position="534"/>
    </location>
</feature>
<dbReference type="PANTHER" id="PTHR43173:SF34">
    <property type="entry name" value="ABC1 ATYPICAL KINASE-LIKE DOMAIN-CONTAINING PROTEIN"/>
    <property type="match status" value="1"/>
</dbReference>
<dbReference type="PANTHER" id="PTHR43173">
    <property type="entry name" value="ABC1 FAMILY PROTEIN"/>
    <property type="match status" value="1"/>
</dbReference>
<comment type="caution">
    <text evidence="3">The sequence shown here is derived from an EMBL/GenBank/DDBJ whole genome shotgun (WGS) entry which is preliminary data.</text>
</comment>
<evidence type="ECO:0000313" key="3">
    <source>
        <dbReference type="EMBL" id="KAG5186674.1"/>
    </source>
</evidence>
<protein>
    <submittedName>
        <fullName evidence="3">ABC1 family-domain-containing protein</fullName>
    </submittedName>
</protein>
<feature type="domain" description="ABC1 atypical kinase-like" evidence="2">
    <location>
        <begin position="372"/>
        <end position="419"/>
    </location>
</feature>
<dbReference type="SUPFAM" id="SSF56112">
    <property type="entry name" value="Protein kinase-like (PK-like)"/>
    <property type="match status" value="1"/>
</dbReference>
<keyword evidence="4" id="KW-1185">Reference proteome</keyword>
<feature type="region of interest" description="Disordered" evidence="1">
    <location>
        <begin position="514"/>
        <end position="534"/>
    </location>
</feature>
<organism evidence="3 4">
    <name type="scientific">Tribonema minus</name>
    <dbReference type="NCBI Taxonomy" id="303371"/>
    <lineage>
        <taxon>Eukaryota</taxon>
        <taxon>Sar</taxon>
        <taxon>Stramenopiles</taxon>
        <taxon>Ochrophyta</taxon>
        <taxon>PX clade</taxon>
        <taxon>Xanthophyceae</taxon>
        <taxon>Tribonematales</taxon>
        <taxon>Tribonemataceae</taxon>
        <taxon>Tribonema</taxon>
    </lineage>
</organism>
<evidence type="ECO:0000256" key="1">
    <source>
        <dbReference type="SAM" id="MobiDB-lite"/>
    </source>
</evidence>
<dbReference type="EMBL" id="JAFCMP010000107">
    <property type="protein sequence ID" value="KAG5186674.1"/>
    <property type="molecule type" value="Genomic_DNA"/>
</dbReference>
<accession>A0A835Z5W4</accession>
<name>A0A835Z5W4_9STRA</name>
<sequence length="534" mass="60085">MALKIAGRALGLSVASVGLGGAWMYEKDEGTRRAFKMYGSFAPIVMSYRALELKHSLQRPPSDEDADRDWNVLHQKFADEVLHTIRSLKGFYVKYGQVLAGRPDVLPDIYVENLRTLEDAVQEVVCSSLGVKDISEVFSEFSVAPVGSASIGQVHKARLKSTGEVVAVKVKYPDAETLFRTDMKTARGFCRIFAPEQLIMFDEIERQFMGEFDYRREAQQMERVRVNMLPFRNLVEIPKPIMDFTTREVLVMQFMEGKKLYDAIKEYGEKYAARQGKTFKDLERETRQRILQEGMPPKYAGPSAPQIERYRRALAVKNALLNAPLRAYNATLSLLLPISYAKSWRLPLFEASIPPNTARIMDTLMRVHGHQAGNVLLLLDGRLGLIDYGQVKELTDKERLHLCEVIRGLMTKDKKALKDLAIASGYKSKYFDEDVIYNMTRFALDTDGPEVTGGLNFQQFMDDQYRRDPWTDTDASIIMPVRTALMLRGIGLMLNHPVAVTDCWGPIAEDQLAKQRERSSGGGGGSGGGGSRGL</sequence>
<dbReference type="InterPro" id="IPR051130">
    <property type="entry name" value="Mito_struct-func_regulator"/>
</dbReference>
<proteinExistence type="predicted"/>
<evidence type="ECO:0000259" key="2">
    <source>
        <dbReference type="Pfam" id="PF03109"/>
    </source>
</evidence>
<dbReference type="CDD" id="cd05121">
    <property type="entry name" value="ABC1_ADCK3-like"/>
    <property type="match status" value="1"/>
</dbReference>
<dbReference type="InterPro" id="IPR011009">
    <property type="entry name" value="Kinase-like_dom_sf"/>
</dbReference>